<dbReference type="AlphaFoldDB" id="A0A642UWP9"/>
<dbReference type="Proteomes" id="UP000761534">
    <property type="component" value="Unassembled WGS sequence"/>
</dbReference>
<dbReference type="InterPro" id="IPR052072">
    <property type="entry name" value="Vascular_dev_regulator"/>
</dbReference>
<proteinExistence type="predicted"/>
<dbReference type="Pfam" id="PF12796">
    <property type="entry name" value="Ank_2"/>
    <property type="match status" value="1"/>
</dbReference>
<dbReference type="GO" id="GO:0051020">
    <property type="term" value="F:GTPase binding"/>
    <property type="evidence" value="ECO:0007669"/>
    <property type="project" value="TreeGrafter"/>
</dbReference>
<feature type="compositionally biased region" description="Polar residues" evidence="2">
    <location>
        <begin position="16"/>
        <end position="30"/>
    </location>
</feature>
<dbReference type="InterPro" id="IPR036770">
    <property type="entry name" value="Ankyrin_rpt-contain_sf"/>
</dbReference>
<dbReference type="PROSITE" id="PS50297">
    <property type="entry name" value="ANK_REP_REGION"/>
    <property type="match status" value="1"/>
</dbReference>
<feature type="compositionally biased region" description="Basic and acidic residues" evidence="2">
    <location>
        <begin position="685"/>
        <end position="712"/>
    </location>
</feature>
<dbReference type="PANTHER" id="PTHR16027">
    <property type="entry name" value="DILUTE DOMAIN-CONTAINING PROTEIN YPR089W"/>
    <property type="match status" value="1"/>
</dbReference>
<dbReference type="Gene3D" id="1.25.40.20">
    <property type="entry name" value="Ankyrin repeat-containing domain"/>
    <property type="match status" value="1"/>
</dbReference>
<dbReference type="EMBL" id="SWFS01000441">
    <property type="protein sequence ID" value="KAA8903394.1"/>
    <property type="molecule type" value="Genomic_DNA"/>
</dbReference>
<dbReference type="VEuPathDB" id="FungiDB:TRICI_005684"/>
<dbReference type="CDD" id="cd15473">
    <property type="entry name" value="Myo5p-like_CBD_DIL_ANK"/>
    <property type="match status" value="1"/>
</dbReference>
<feature type="region of interest" description="Disordered" evidence="2">
    <location>
        <begin position="667"/>
        <end position="741"/>
    </location>
</feature>
<gene>
    <name evidence="4" type="ORF">TRICI_005684</name>
</gene>
<dbReference type="PROSITE" id="PS51126">
    <property type="entry name" value="DILUTE"/>
    <property type="match status" value="1"/>
</dbReference>
<feature type="region of interest" description="Disordered" evidence="2">
    <location>
        <begin position="473"/>
        <end position="493"/>
    </location>
</feature>
<feature type="region of interest" description="Disordered" evidence="2">
    <location>
        <begin position="1"/>
        <end position="69"/>
    </location>
</feature>
<keyword evidence="5" id="KW-1185">Reference proteome</keyword>
<reference evidence="4" key="1">
    <citation type="journal article" date="2019" name="G3 (Bethesda)">
        <title>Genome Assemblies of Two Rare Opportunistic Yeast Pathogens: Diutina rugosa (syn. Candida rugosa) and Trichomonascus ciferrii (syn. Candida ciferrii).</title>
        <authorList>
            <person name="Mixao V."/>
            <person name="Saus E."/>
            <person name="Hansen A.P."/>
            <person name="Lass-Florl C."/>
            <person name="Gabaldon T."/>
        </authorList>
    </citation>
    <scope>NUCLEOTIDE SEQUENCE</scope>
    <source>
        <strain evidence="4">CBS 4856</strain>
    </source>
</reference>
<dbReference type="Pfam" id="PF01843">
    <property type="entry name" value="DIL"/>
    <property type="match status" value="1"/>
</dbReference>
<dbReference type="PROSITE" id="PS50088">
    <property type="entry name" value="ANK_REPEAT"/>
    <property type="match status" value="2"/>
</dbReference>
<dbReference type="InterPro" id="IPR002710">
    <property type="entry name" value="Dilute_dom"/>
</dbReference>
<accession>A0A642UWP9</accession>
<dbReference type="SMART" id="SM01132">
    <property type="entry name" value="DIL"/>
    <property type="match status" value="1"/>
</dbReference>
<evidence type="ECO:0000313" key="4">
    <source>
        <dbReference type="EMBL" id="KAA8903394.1"/>
    </source>
</evidence>
<evidence type="ECO:0000259" key="3">
    <source>
        <dbReference type="PROSITE" id="PS51126"/>
    </source>
</evidence>
<feature type="compositionally biased region" description="Basic and acidic residues" evidence="2">
    <location>
        <begin position="667"/>
        <end position="677"/>
    </location>
</feature>
<name>A0A642UWP9_9ASCO</name>
<dbReference type="OrthoDB" id="426293at2759"/>
<keyword evidence="1" id="KW-0040">ANK repeat</keyword>
<dbReference type="InterPro" id="IPR002110">
    <property type="entry name" value="Ankyrin_rpt"/>
</dbReference>
<dbReference type="SUPFAM" id="SSF48403">
    <property type="entry name" value="Ankyrin repeat"/>
    <property type="match status" value="1"/>
</dbReference>
<organism evidence="4 5">
    <name type="scientific">Trichomonascus ciferrii</name>
    <dbReference type="NCBI Taxonomy" id="44093"/>
    <lineage>
        <taxon>Eukaryota</taxon>
        <taxon>Fungi</taxon>
        <taxon>Dikarya</taxon>
        <taxon>Ascomycota</taxon>
        <taxon>Saccharomycotina</taxon>
        <taxon>Dipodascomycetes</taxon>
        <taxon>Dipodascales</taxon>
        <taxon>Trichomonascaceae</taxon>
        <taxon>Trichomonascus</taxon>
        <taxon>Trichomonascus ciferrii complex</taxon>
    </lineage>
</organism>
<dbReference type="InterPro" id="IPR037986">
    <property type="entry name" value="Myo5p-like_CBD_DIL"/>
</dbReference>
<dbReference type="SMART" id="SM00248">
    <property type="entry name" value="ANK"/>
    <property type="match status" value="3"/>
</dbReference>
<protein>
    <recommendedName>
        <fullName evidence="3">Dilute domain-containing protein</fullName>
    </recommendedName>
</protein>
<feature type="repeat" description="ANK" evidence="1">
    <location>
        <begin position="137"/>
        <end position="169"/>
    </location>
</feature>
<feature type="repeat" description="ANK" evidence="1">
    <location>
        <begin position="170"/>
        <end position="202"/>
    </location>
</feature>
<feature type="domain" description="Dilute" evidence="3">
    <location>
        <begin position="364"/>
        <end position="663"/>
    </location>
</feature>
<feature type="compositionally biased region" description="Pro residues" evidence="2">
    <location>
        <begin position="59"/>
        <end position="69"/>
    </location>
</feature>
<dbReference type="PANTHER" id="PTHR16027:SF6">
    <property type="entry name" value="DILUTE DOMAIN-CONTAINING PROTEIN"/>
    <property type="match status" value="1"/>
</dbReference>
<sequence>MTTAYPGNEFEEEQRINNSPQSAIEGSPKSQRPLPRPLGMYPTWSDSDERISIGNAPSSPSPIVEPTPQLPDVLGEDGNVRDEDEIIEDNSISAEEKSKGLQQILFIAASNGDVDRVHQLLGGKARDFINIDAKDESGTTALIYSSCFGNEAIVTELLRYGANPDDQDKHEWTALMWAINNHHVAIVKDLLDNGASINIKTSAGRTATDFVSQHSEIYNYMRDHGYITTTEPDDFYDDGRDPNFTGFGDDNQLMMESAVNLDVDMSRLGLNDTPTMFNEPEEGFGVDDDDIDDEQPEFVWDKVLPDQMFVFNEEDIPKILDEAITNMVPQRSHAQKPIPANMIFLCSRYAHSFGNEETLENFLTPVLSRARSVIRENNEDVAFMAFWLSNLTLLMYYFRKDTNLFPISFSFQEQLSELITDVYVWITQDVERRMDKVLDSSILDHDTIPGMEDIHYQSEWRIFRQKKQALTHKQEVEQVTRPPSPKKKAKPSPRNITSILSSVLFVMDLYEVHPIITQQIISQLLYWLGTVLFNRIMSNRKYLARSRAMQIRLNVSAIEDWARANNRRPEDPDSEFDKNHKRKHESITEICRKHFTPLVQILQWLQCFTGFGDDFTNVIATLQQLTALNPSQLLHVANKYRAEVGEKGLSKEYKNYLSQLKVHYKKQAEEEKQKQQAKESGNQKGNEKETDEEKEKEKEKDGDKKDDENKEEEKEEEPAAEAASEQNQEDLPAAGKTEDDTPKHIDELYLDASVILPFTIPTLREMIITWGAGLGGTHAKRARRYEPSLPTEFLDKFENDEDRGADAKALEAPLFRDVAMPQPSVHKAWGDNDIEFDEINSNVW</sequence>
<comment type="caution">
    <text evidence="4">The sequence shown here is derived from an EMBL/GenBank/DDBJ whole genome shotgun (WGS) entry which is preliminary data.</text>
</comment>
<evidence type="ECO:0000256" key="2">
    <source>
        <dbReference type="SAM" id="MobiDB-lite"/>
    </source>
</evidence>
<evidence type="ECO:0000313" key="5">
    <source>
        <dbReference type="Proteomes" id="UP000761534"/>
    </source>
</evidence>
<evidence type="ECO:0000256" key="1">
    <source>
        <dbReference type="PROSITE-ProRule" id="PRU00023"/>
    </source>
</evidence>